<comment type="caution">
    <text evidence="1">The sequence shown here is derived from an EMBL/GenBank/DDBJ whole genome shotgun (WGS) entry which is preliminary data.</text>
</comment>
<dbReference type="Pfam" id="PF03659">
    <property type="entry name" value="Glyco_hydro_71"/>
    <property type="match status" value="1"/>
</dbReference>
<dbReference type="InterPro" id="IPR005197">
    <property type="entry name" value="Glyco_hydro_71"/>
</dbReference>
<name>A0A4R8DVM9_9BACT</name>
<keyword evidence="2" id="KW-1185">Reference proteome</keyword>
<reference evidence="1 2" key="1">
    <citation type="submission" date="2019-03" db="EMBL/GenBank/DDBJ databases">
        <title>Genomic Encyclopedia of Type Strains, Phase IV (KMG-IV): sequencing the most valuable type-strain genomes for metagenomic binning, comparative biology and taxonomic classification.</title>
        <authorList>
            <person name="Goeker M."/>
        </authorList>
    </citation>
    <scope>NUCLEOTIDE SEQUENCE [LARGE SCALE GENOMIC DNA]</scope>
    <source>
        <strain evidence="1 2">DSM 100059</strain>
    </source>
</reference>
<proteinExistence type="predicted"/>
<dbReference type="GO" id="GO:0051118">
    <property type="term" value="F:glucan endo-1,3-alpha-glucosidase activity"/>
    <property type="evidence" value="ECO:0007669"/>
    <property type="project" value="InterPro"/>
</dbReference>
<sequence>MDRKEFLYKIGIGVAAWMIPSFWNDPYPWDEVLAVARAFVAKESPDTVWPFERETSTDKKVFLHYFTPFPLSFDNKPTDQDYYRRQYMERQGENGKFQHVGGYLRERPLGAGTLDGPHWQGTNMAIDVLRAQALGADGFGVDLQQLDQGRYWDSVTALLGAAQASKTGFSILIEPDTDILKAVGPDHLVTTLTQLAQSKAAYRLQDGRLLLAPFAPEEQPVTFWQEVLDGLRKAGVPAALLPVFNNLRLHAKDFAPVSYGMSEWGNRDPAGVDGDAAIRVWQQLKGPDAIWMEPVAPQDMRPKVSIFWEASNTDLFRHSWMKAIREGAQYAHVVTWNDYSEATEIEPSSGTQFLFYDLSAYYIQWFKTGREPRITRDTIYYCHRRDIFQPGKPPLPDDKPLKLLGTGMIQNQVEMIALLTQPAFLEIHQGSQVRSVRAGAGLTVLKAPACLGRPLFRIVRDNAVVVEKASDWEIMAQTTAEDPLYVGGGSNRPFVVA</sequence>
<dbReference type="Gene3D" id="3.20.20.80">
    <property type="entry name" value="Glycosidases"/>
    <property type="match status" value="1"/>
</dbReference>
<evidence type="ECO:0000313" key="2">
    <source>
        <dbReference type="Proteomes" id="UP000294498"/>
    </source>
</evidence>
<protein>
    <submittedName>
        <fullName evidence="1">Glycosyl hydrolase family 71</fullName>
    </submittedName>
</protein>
<keyword evidence="1" id="KW-0378">Hydrolase</keyword>
<dbReference type="RefSeq" id="WP_133994725.1">
    <property type="nucleotide sequence ID" value="NZ_SODV01000001.1"/>
</dbReference>
<accession>A0A4R8DVM9</accession>
<dbReference type="OrthoDB" id="976137at2"/>
<dbReference type="EMBL" id="SODV01000001">
    <property type="protein sequence ID" value="TDX02096.1"/>
    <property type="molecule type" value="Genomic_DNA"/>
</dbReference>
<organism evidence="1 2">
    <name type="scientific">Dinghuibacter silviterrae</name>
    <dbReference type="NCBI Taxonomy" id="1539049"/>
    <lineage>
        <taxon>Bacteria</taxon>
        <taxon>Pseudomonadati</taxon>
        <taxon>Bacteroidota</taxon>
        <taxon>Chitinophagia</taxon>
        <taxon>Chitinophagales</taxon>
        <taxon>Chitinophagaceae</taxon>
        <taxon>Dinghuibacter</taxon>
    </lineage>
</organism>
<evidence type="ECO:0000313" key="1">
    <source>
        <dbReference type="EMBL" id="TDX02096.1"/>
    </source>
</evidence>
<gene>
    <name evidence="1" type="ORF">EDB95_3146</name>
</gene>
<dbReference type="Proteomes" id="UP000294498">
    <property type="component" value="Unassembled WGS sequence"/>
</dbReference>
<dbReference type="AlphaFoldDB" id="A0A4R8DVM9"/>